<dbReference type="AlphaFoldDB" id="A0A5B7GAI0"/>
<comment type="caution">
    <text evidence="1">The sequence shown here is derived from an EMBL/GenBank/DDBJ whole genome shotgun (WGS) entry which is preliminary data.</text>
</comment>
<organism evidence="1 2">
    <name type="scientific">Portunus trituberculatus</name>
    <name type="common">Swimming crab</name>
    <name type="synonym">Neptunus trituberculatus</name>
    <dbReference type="NCBI Taxonomy" id="210409"/>
    <lineage>
        <taxon>Eukaryota</taxon>
        <taxon>Metazoa</taxon>
        <taxon>Ecdysozoa</taxon>
        <taxon>Arthropoda</taxon>
        <taxon>Crustacea</taxon>
        <taxon>Multicrustacea</taxon>
        <taxon>Malacostraca</taxon>
        <taxon>Eumalacostraca</taxon>
        <taxon>Eucarida</taxon>
        <taxon>Decapoda</taxon>
        <taxon>Pleocyemata</taxon>
        <taxon>Brachyura</taxon>
        <taxon>Eubrachyura</taxon>
        <taxon>Portunoidea</taxon>
        <taxon>Portunidae</taxon>
        <taxon>Portuninae</taxon>
        <taxon>Portunus</taxon>
    </lineage>
</organism>
<name>A0A5B7GAI0_PORTR</name>
<evidence type="ECO:0000313" key="1">
    <source>
        <dbReference type="EMBL" id="MPC55882.1"/>
    </source>
</evidence>
<accession>A0A5B7GAI0</accession>
<dbReference type="Proteomes" id="UP000324222">
    <property type="component" value="Unassembled WGS sequence"/>
</dbReference>
<evidence type="ECO:0000313" key="2">
    <source>
        <dbReference type="Proteomes" id="UP000324222"/>
    </source>
</evidence>
<protein>
    <submittedName>
        <fullName evidence="1">Uncharacterized protein</fullName>
    </submittedName>
</protein>
<proteinExistence type="predicted"/>
<dbReference type="EMBL" id="VSRR010013516">
    <property type="protein sequence ID" value="MPC55882.1"/>
    <property type="molecule type" value="Genomic_DNA"/>
</dbReference>
<reference evidence="1 2" key="1">
    <citation type="submission" date="2019-05" db="EMBL/GenBank/DDBJ databases">
        <title>Another draft genome of Portunus trituberculatus and its Hox gene families provides insights of decapod evolution.</title>
        <authorList>
            <person name="Jeong J.-H."/>
            <person name="Song I."/>
            <person name="Kim S."/>
            <person name="Choi T."/>
            <person name="Kim D."/>
            <person name="Ryu S."/>
            <person name="Kim W."/>
        </authorList>
    </citation>
    <scope>NUCLEOTIDE SEQUENCE [LARGE SCALE GENOMIC DNA]</scope>
    <source>
        <tissue evidence="1">Muscle</tissue>
    </source>
</reference>
<sequence>MVVTYLMDMSPAVLLSLTALHPGSASQKKKKRNKYGAGDTAACLSASVPHHGLHLHLLLLMLLLHYEEGLQLRPLDATATAAAAVPVPLSCYDPDLLGGMLQGFGQDSRIYGRIQKSVC</sequence>
<keyword evidence="2" id="KW-1185">Reference proteome</keyword>
<gene>
    <name evidence="1" type="ORF">E2C01_049827</name>
</gene>